<dbReference type="Pfam" id="PF00196">
    <property type="entry name" value="GerE"/>
    <property type="match status" value="1"/>
</dbReference>
<dbReference type="SMART" id="SM00421">
    <property type="entry name" value="HTH_LUXR"/>
    <property type="match status" value="1"/>
</dbReference>
<dbReference type="InterPro" id="IPR036388">
    <property type="entry name" value="WH-like_DNA-bd_sf"/>
</dbReference>
<keyword evidence="2" id="KW-0238">DNA-binding</keyword>
<dbReference type="PRINTS" id="PR00038">
    <property type="entry name" value="HTHLUXR"/>
</dbReference>
<dbReference type="SUPFAM" id="SSF46894">
    <property type="entry name" value="C-terminal effector domain of the bipartite response regulators"/>
    <property type="match status" value="1"/>
</dbReference>
<dbReference type="PANTHER" id="PTHR44688">
    <property type="entry name" value="DNA-BINDING TRANSCRIPTIONAL ACTIVATOR DEVR_DOSR"/>
    <property type="match status" value="1"/>
</dbReference>
<name>A0ABW4IIZ4_9SPHI</name>
<dbReference type="Gene3D" id="1.10.10.10">
    <property type="entry name" value="Winged helix-like DNA-binding domain superfamily/Winged helix DNA-binding domain"/>
    <property type="match status" value="1"/>
</dbReference>
<accession>A0ABW4IIZ4</accession>
<dbReference type="EMBL" id="JBHUDG010000051">
    <property type="protein sequence ID" value="MFD1631952.1"/>
    <property type="molecule type" value="Genomic_DNA"/>
</dbReference>
<dbReference type="PROSITE" id="PS50043">
    <property type="entry name" value="HTH_LUXR_2"/>
    <property type="match status" value="1"/>
</dbReference>
<dbReference type="RefSeq" id="WP_379664274.1">
    <property type="nucleotide sequence ID" value="NZ_JBHUDG010000051.1"/>
</dbReference>
<dbReference type="InterPro" id="IPR000792">
    <property type="entry name" value="Tscrpt_reg_LuxR_C"/>
</dbReference>
<organism evidence="5 6">
    <name type="scientific">Pseudopedobacter beijingensis</name>
    <dbReference type="NCBI Taxonomy" id="1207056"/>
    <lineage>
        <taxon>Bacteria</taxon>
        <taxon>Pseudomonadati</taxon>
        <taxon>Bacteroidota</taxon>
        <taxon>Sphingobacteriia</taxon>
        <taxon>Sphingobacteriales</taxon>
        <taxon>Sphingobacteriaceae</taxon>
        <taxon>Pseudopedobacter</taxon>
    </lineage>
</organism>
<sequence>MKNSQISKLSDKELVDIHDQHLYQIDKSIFGNKYTIEEIGDIIPGVVMLHNVSLETQSLAYMNSAGRENLGYTMQELRDMGQDYYFNFFPSGQADILLEGLSSILVNNAYQSSYSFYQQVKTGNEDSYEWYYTNCKLLKKTDCNSEGNLLMISNAVKGMGYLVGKVNKALEQNSYILRNYKKFASLTKRELEIIQLLVDGKSSAEIADELFISKHTVNTHRKNIVQKLEVKSFAELLQFALAFDLTT</sequence>
<evidence type="ECO:0000313" key="6">
    <source>
        <dbReference type="Proteomes" id="UP001597118"/>
    </source>
</evidence>
<reference evidence="6" key="1">
    <citation type="journal article" date="2019" name="Int. J. Syst. Evol. Microbiol.">
        <title>The Global Catalogue of Microorganisms (GCM) 10K type strain sequencing project: providing services to taxonomists for standard genome sequencing and annotation.</title>
        <authorList>
            <consortium name="The Broad Institute Genomics Platform"/>
            <consortium name="The Broad Institute Genome Sequencing Center for Infectious Disease"/>
            <person name="Wu L."/>
            <person name="Ma J."/>
        </authorList>
    </citation>
    <scope>NUCLEOTIDE SEQUENCE [LARGE SCALE GENOMIC DNA]</scope>
    <source>
        <strain evidence="6">CCUG 53762</strain>
    </source>
</reference>
<evidence type="ECO:0000259" key="4">
    <source>
        <dbReference type="PROSITE" id="PS50043"/>
    </source>
</evidence>
<dbReference type="PROSITE" id="PS00622">
    <property type="entry name" value="HTH_LUXR_1"/>
    <property type="match status" value="1"/>
</dbReference>
<feature type="domain" description="HTH luxR-type" evidence="4">
    <location>
        <begin position="179"/>
        <end position="244"/>
    </location>
</feature>
<keyword evidence="1" id="KW-0805">Transcription regulation</keyword>
<proteinExistence type="predicted"/>
<evidence type="ECO:0000256" key="3">
    <source>
        <dbReference type="ARBA" id="ARBA00023163"/>
    </source>
</evidence>
<evidence type="ECO:0000256" key="2">
    <source>
        <dbReference type="ARBA" id="ARBA00023125"/>
    </source>
</evidence>
<keyword evidence="3" id="KW-0804">Transcription</keyword>
<comment type="caution">
    <text evidence="5">The sequence shown here is derived from an EMBL/GenBank/DDBJ whole genome shotgun (WGS) entry which is preliminary data.</text>
</comment>
<evidence type="ECO:0000256" key="1">
    <source>
        <dbReference type="ARBA" id="ARBA00023015"/>
    </source>
</evidence>
<dbReference type="Proteomes" id="UP001597118">
    <property type="component" value="Unassembled WGS sequence"/>
</dbReference>
<evidence type="ECO:0000313" key="5">
    <source>
        <dbReference type="EMBL" id="MFD1631952.1"/>
    </source>
</evidence>
<dbReference type="PANTHER" id="PTHR44688:SF16">
    <property type="entry name" value="DNA-BINDING TRANSCRIPTIONAL ACTIVATOR DEVR_DOSR"/>
    <property type="match status" value="1"/>
</dbReference>
<keyword evidence="6" id="KW-1185">Reference proteome</keyword>
<gene>
    <name evidence="5" type="ORF">ACFSAH_18925</name>
</gene>
<protein>
    <submittedName>
        <fullName evidence="5">Response regulator transcription factor</fullName>
    </submittedName>
</protein>
<dbReference type="InterPro" id="IPR016032">
    <property type="entry name" value="Sig_transdc_resp-reg_C-effctor"/>
</dbReference>
<dbReference type="CDD" id="cd06170">
    <property type="entry name" value="LuxR_C_like"/>
    <property type="match status" value="1"/>
</dbReference>